<keyword evidence="2" id="KW-0808">Transferase</keyword>
<reference evidence="2 3" key="1">
    <citation type="journal article" date="2013" name="J. Microbiol. Biotechnol.">
        <title>Novosphingobium ginsenosidimutans sp. nov., with the ability to convert ginsenoside.</title>
        <authorList>
            <person name="Kim J.K."/>
            <person name="He D."/>
            <person name="Liu Q.M."/>
            <person name="Park H.Y."/>
            <person name="Jung M.S."/>
            <person name="Yoon M.H."/>
            <person name="Kim S.C."/>
            <person name="Im W.T."/>
        </authorList>
    </citation>
    <scope>NUCLEOTIDE SEQUENCE [LARGE SCALE GENOMIC DNA]</scope>
    <source>
        <strain evidence="2 3">FW-6</strain>
    </source>
</reference>
<sequence length="175" mass="19576">MSAPVLTTDRYELWQPQVGDLADLFELTRDEETRRFLGSFTPTEMDSFARLTRNAGSWALWGYGTFMVRRKGEGRIIANCGVFRSHRGFGTGQGLDNVPEAGWIVHRDAWGQGLASEVMTAAIDWFDAIHGRQRVACMIEEGHVVSEAIALKLGFTRYGQQVPDDGAPLGLWERL</sequence>
<dbReference type="Proteomes" id="UP000321172">
    <property type="component" value="Chromosome"/>
</dbReference>
<evidence type="ECO:0000259" key="1">
    <source>
        <dbReference type="PROSITE" id="PS51186"/>
    </source>
</evidence>
<keyword evidence="3" id="KW-1185">Reference proteome</keyword>
<dbReference type="GO" id="GO:0016747">
    <property type="term" value="F:acyltransferase activity, transferring groups other than amino-acyl groups"/>
    <property type="evidence" value="ECO:0007669"/>
    <property type="project" value="InterPro"/>
</dbReference>
<dbReference type="SUPFAM" id="SSF55729">
    <property type="entry name" value="Acyl-CoA N-acyltransferases (Nat)"/>
    <property type="match status" value="1"/>
</dbReference>
<dbReference type="AlphaFoldDB" id="A0A5B8S2Z8"/>
<evidence type="ECO:0000313" key="2">
    <source>
        <dbReference type="EMBL" id="QEA15849.1"/>
    </source>
</evidence>
<dbReference type="EMBL" id="CP042345">
    <property type="protein sequence ID" value="QEA15849.1"/>
    <property type="molecule type" value="Genomic_DNA"/>
</dbReference>
<dbReference type="PANTHER" id="PTHR43792">
    <property type="entry name" value="GNAT FAMILY, PUTATIVE (AFU_ORTHOLOGUE AFUA_3G00765)-RELATED-RELATED"/>
    <property type="match status" value="1"/>
</dbReference>
<protein>
    <submittedName>
        <fullName evidence="2">GNAT family N-acetyltransferase</fullName>
    </submittedName>
</protein>
<dbReference type="PROSITE" id="PS51186">
    <property type="entry name" value="GNAT"/>
    <property type="match status" value="1"/>
</dbReference>
<accession>A0A5B8S2Z8</accession>
<dbReference type="RefSeq" id="WP_147089843.1">
    <property type="nucleotide sequence ID" value="NZ_BAABJD010000001.1"/>
</dbReference>
<dbReference type="InterPro" id="IPR016181">
    <property type="entry name" value="Acyl_CoA_acyltransferase"/>
</dbReference>
<dbReference type="Gene3D" id="3.40.630.30">
    <property type="match status" value="1"/>
</dbReference>
<dbReference type="InterPro" id="IPR051531">
    <property type="entry name" value="N-acetyltransferase"/>
</dbReference>
<gene>
    <name evidence="2" type="ORF">FRF71_06660</name>
</gene>
<dbReference type="PANTHER" id="PTHR43792:SF16">
    <property type="entry name" value="N-ACETYLTRANSFERASE DOMAIN-CONTAINING PROTEIN"/>
    <property type="match status" value="1"/>
</dbReference>
<proteinExistence type="predicted"/>
<evidence type="ECO:0000313" key="3">
    <source>
        <dbReference type="Proteomes" id="UP000321172"/>
    </source>
</evidence>
<dbReference type="Pfam" id="PF13302">
    <property type="entry name" value="Acetyltransf_3"/>
    <property type="match status" value="1"/>
</dbReference>
<dbReference type="KEGG" id="ngf:FRF71_06660"/>
<organism evidence="2 3">
    <name type="scientific">Novosphingobium ginsenosidimutans</name>
    <dbReference type="NCBI Taxonomy" id="1176536"/>
    <lineage>
        <taxon>Bacteria</taxon>
        <taxon>Pseudomonadati</taxon>
        <taxon>Pseudomonadota</taxon>
        <taxon>Alphaproteobacteria</taxon>
        <taxon>Sphingomonadales</taxon>
        <taxon>Sphingomonadaceae</taxon>
        <taxon>Novosphingobium</taxon>
    </lineage>
</organism>
<dbReference type="InterPro" id="IPR000182">
    <property type="entry name" value="GNAT_dom"/>
</dbReference>
<name>A0A5B8S2Z8_9SPHN</name>
<feature type="domain" description="N-acetyltransferase" evidence="1">
    <location>
        <begin position="11"/>
        <end position="175"/>
    </location>
</feature>
<dbReference type="OrthoDB" id="6293260at2"/>